<evidence type="ECO:0000313" key="17">
    <source>
        <dbReference type="EnsemblMetazoa" id="XP_030847428"/>
    </source>
</evidence>
<evidence type="ECO:0000256" key="12">
    <source>
        <dbReference type="ARBA" id="ARBA00053432"/>
    </source>
</evidence>
<dbReference type="GO" id="GO:1903457">
    <property type="term" value="P:lactate catabolic process"/>
    <property type="evidence" value="ECO:0000318"/>
    <property type="project" value="GO_Central"/>
</dbReference>
<evidence type="ECO:0000256" key="13">
    <source>
        <dbReference type="ARBA" id="ARBA00063083"/>
    </source>
</evidence>
<dbReference type="SUPFAM" id="SSF56176">
    <property type="entry name" value="FAD-binding/transporter-associated domain-like"/>
    <property type="match status" value="1"/>
</dbReference>
<keyword evidence="6" id="KW-0809">Transit peptide</keyword>
<evidence type="ECO:0000256" key="14">
    <source>
        <dbReference type="ARBA" id="ARBA00072812"/>
    </source>
</evidence>
<name>A0A7M7P7B7_STRPU</name>
<dbReference type="InterPro" id="IPR016166">
    <property type="entry name" value="FAD-bd_PCMH"/>
</dbReference>
<evidence type="ECO:0000256" key="1">
    <source>
        <dbReference type="ARBA" id="ARBA00001974"/>
    </source>
</evidence>
<evidence type="ECO:0000256" key="4">
    <source>
        <dbReference type="ARBA" id="ARBA00022630"/>
    </source>
</evidence>
<keyword evidence="9" id="KW-0496">Mitochondrion</keyword>
<comment type="function">
    <text evidence="12">Involved in D-lactate, but not L-lactate catabolic process.</text>
</comment>
<dbReference type="Proteomes" id="UP000007110">
    <property type="component" value="Unassembled WGS sequence"/>
</dbReference>
<dbReference type="GO" id="GO:0005739">
    <property type="term" value="C:mitochondrion"/>
    <property type="evidence" value="ECO:0000318"/>
    <property type="project" value="GO_Central"/>
</dbReference>
<feature type="chain" id="PRO_5029746437" description="Probable D-lactate dehydrogenase, mitochondrial" evidence="15">
    <location>
        <begin position="17"/>
        <end position="497"/>
    </location>
</feature>
<sequence>MMSLLVLSRLITSVCRVPCHGGLCNFARALSASSVTNKSTVVGAQESIAAIVGSQNVSASEAVREQHSHDESYHIPVSSPDLVVWPRSTEEVSQVVQICRDHHTPIVPFGTGTGLEGGVLGQSGSVCINLTKMDEVLDLHTEDFDVTVQPGVTRLALNHHLKDHGMWFPIDPGADASLGGMAATGASGTNAVQYGTMKENVINLEVVLPDGSILHTAGEGSRPRKNSAGYNLTSLFVGSEGTLGIITKATLRIYGMPEMMMSAVCSFETVNAAVESVTQVLQCGIPIARIEFLDEKAVDATNKYSNLNNKVAPTLFLEFHGSEASIKSQIETVGDIVAMNGGSNFEWADKMEDRNKLWKARHDIWYASLAVRPGCKGLSTDVCVPISQMPRVILETIDDLQRMGFMYTIVGHVGDGNFHCLLMMDREGDEIKKAKEFTHILGRRAISAGGTCTGEHGIGLGKKQLLIEEVGDVGINIMRQIKHTIDPLNIMNPGKVL</sequence>
<keyword evidence="15" id="KW-0732">Signal</keyword>
<evidence type="ECO:0000256" key="8">
    <source>
        <dbReference type="ARBA" id="ARBA00023002"/>
    </source>
</evidence>
<dbReference type="EC" id="1.1.2.4" evidence="10"/>
<dbReference type="GO" id="GO:0004458">
    <property type="term" value="F:D-lactate dehydrogenase (cytochrome) activity"/>
    <property type="evidence" value="ECO:0000318"/>
    <property type="project" value="GO_Central"/>
</dbReference>
<feature type="domain" description="FAD-binding PCMH-type" evidence="16">
    <location>
        <begin position="76"/>
        <end position="256"/>
    </location>
</feature>
<proteinExistence type="inferred from homology"/>
<dbReference type="RefSeq" id="XP_030847428.1">
    <property type="nucleotide sequence ID" value="XM_030991568.1"/>
</dbReference>
<dbReference type="CTD" id="197257"/>
<reference evidence="18" key="1">
    <citation type="submission" date="2015-02" db="EMBL/GenBank/DDBJ databases">
        <title>Genome sequencing for Strongylocentrotus purpuratus.</title>
        <authorList>
            <person name="Murali S."/>
            <person name="Liu Y."/>
            <person name="Vee V."/>
            <person name="English A."/>
            <person name="Wang M."/>
            <person name="Skinner E."/>
            <person name="Han Y."/>
            <person name="Muzny D.M."/>
            <person name="Worley K.C."/>
            <person name="Gibbs R.A."/>
        </authorList>
    </citation>
    <scope>NUCLEOTIDE SEQUENCE</scope>
</reference>
<evidence type="ECO:0000256" key="2">
    <source>
        <dbReference type="ARBA" id="ARBA00004173"/>
    </source>
</evidence>
<feature type="signal peptide" evidence="15">
    <location>
        <begin position="1"/>
        <end position="16"/>
    </location>
</feature>
<dbReference type="InParanoid" id="A0A7M7P7B7"/>
<evidence type="ECO:0000256" key="3">
    <source>
        <dbReference type="ARBA" id="ARBA00008000"/>
    </source>
</evidence>
<keyword evidence="5" id="KW-0274">FAD</keyword>
<evidence type="ECO:0000256" key="6">
    <source>
        <dbReference type="ARBA" id="ARBA00022946"/>
    </source>
</evidence>
<dbReference type="InterPro" id="IPR004113">
    <property type="entry name" value="FAD-bd_oxidored_4_C"/>
</dbReference>
<dbReference type="Gene3D" id="1.10.45.10">
    <property type="entry name" value="Vanillyl-alcohol Oxidase, Chain A, domain 4"/>
    <property type="match status" value="1"/>
</dbReference>
<comment type="subunit">
    <text evidence="13">Interacts with CSRP3.</text>
</comment>
<keyword evidence="8" id="KW-0560">Oxidoreductase</keyword>
<keyword evidence="7" id="KW-0007">Acetylation</keyword>
<dbReference type="GO" id="GO:0050660">
    <property type="term" value="F:flavin adenine dinucleotide binding"/>
    <property type="evidence" value="ECO:0000318"/>
    <property type="project" value="GO_Central"/>
</dbReference>
<comment type="cofactor">
    <cofactor evidence="1">
        <name>FAD</name>
        <dbReference type="ChEBI" id="CHEBI:57692"/>
    </cofactor>
</comment>
<accession>A0A7M7P7B7</accession>
<dbReference type="Gene3D" id="3.30.465.10">
    <property type="match status" value="1"/>
</dbReference>
<dbReference type="AlphaFoldDB" id="A0A7M7P7B7"/>
<keyword evidence="18" id="KW-1185">Reference proteome</keyword>
<evidence type="ECO:0000256" key="15">
    <source>
        <dbReference type="SAM" id="SignalP"/>
    </source>
</evidence>
<comment type="catalytic activity">
    <reaction evidence="11">
        <text>(R)-lactate + 2 Fe(III)-[cytochrome c] = 2 Fe(II)-[cytochrome c] + pyruvate + 2 H(+)</text>
        <dbReference type="Rhea" id="RHEA:13521"/>
        <dbReference type="Rhea" id="RHEA-COMP:10350"/>
        <dbReference type="Rhea" id="RHEA-COMP:14399"/>
        <dbReference type="ChEBI" id="CHEBI:15361"/>
        <dbReference type="ChEBI" id="CHEBI:15378"/>
        <dbReference type="ChEBI" id="CHEBI:16004"/>
        <dbReference type="ChEBI" id="CHEBI:29033"/>
        <dbReference type="ChEBI" id="CHEBI:29034"/>
        <dbReference type="EC" id="1.1.2.4"/>
    </reaction>
    <physiologicalReaction direction="left-to-right" evidence="11">
        <dbReference type="Rhea" id="RHEA:13522"/>
    </physiologicalReaction>
</comment>
<dbReference type="FunFam" id="3.30.70.2740:FF:000001">
    <property type="entry name" value="D-lactate dehydrogenase mitochondrial"/>
    <property type="match status" value="1"/>
</dbReference>
<dbReference type="KEGG" id="spu:591812"/>
<dbReference type="InterPro" id="IPR016169">
    <property type="entry name" value="FAD-bd_PCMH_sub2"/>
</dbReference>
<dbReference type="InterPro" id="IPR036318">
    <property type="entry name" value="FAD-bd_PCMH-like_sf"/>
</dbReference>
<evidence type="ECO:0000256" key="11">
    <source>
        <dbReference type="ARBA" id="ARBA00051477"/>
    </source>
</evidence>
<dbReference type="GO" id="GO:0071949">
    <property type="term" value="F:FAD binding"/>
    <property type="evidence" value="ECO:0007669"/>
    <property type="project" value="InterPro"/>
</dbReference>
<dbReference type="FunFam" id="3.30.43.10:FF:000010">
    <property type="entry name" value="probable D-lactate dehydrogenase, mitochondrial"/>
    <property type="match status" value="1"/>
</dbReference>
<dbReference type="FunFam" id="3.30.465.10:FF:000030">
    <property type="entry name" value="probable D-lactate dehydrogenase, mitochondrial"/>
    <property type="match status" value="1"/>
</dbReference>
<dbReference type="PANTHER" id="PTHR11748">
    <property type="entry name" value="D-LACTATE DEHYDROGENASE"/>
    <property type="match status" value="1"/>
</dbReference>
<evidence type="ECO:0000256" key="5">
    <source>
        <dbReference type="ARBA" id="ARBA00022827"/>
    </source>
</evidence>
<dbReference type="InterPro" id="IPR016171">
    <property type="entry name" value="Vanillyl_alc_oxidase_C-sub2"/>
</dbReference>
<dbReference type="Pfam" id="PF02913">
    <property type="entry name" value="FAD-oxidase_C"/>
    <property type="match status" value="1"/>
</dbReference>
<dbReference type="InterPro" id="IPR006094">
    <property type="entry name" value="Oxid_FAD_bind_N"/>
</dbReference>
<evidence type="ECO:0000256" key="10">
    <source>
        <dbReference type="ARBA" id="ARBA00038897"/>
    </source>
</evidence>
<dbReference type="PANTHER" id="PTHR11748:SF111">
    <property type="entry name" value="D-LACTATE DEHYDROGENASE, MITOCHONDRIAL-RELATED"/>
    <property type="match status" value="1"/>
</dbReference>
<dbReference type="Pfam" id="PF01565">
    <property type="entry name" value="FAD_binding_4"/>
    <property type="match status" value="1"/>
</dbReference>
<dbReference type="GeneID" id="591812"/>
<dbReference type="GO" id="GO:0008720">
    <property type="term" value="F:D-lactate dehydrogenase (NAD+) activity"/>
    <property type="evidence" value="ECO:0000318"/>
    <property type="project" value="GO_Central"/>
</dbReference>
<dbReference type="Gene3D" id="3.30.70.2740">
    <property type="match status" value="1"/>
</dbReference>
<dbReference type="FunFam" id="1.10.45.10:FF:000001">
    <property type="entry name" value="D-lactate dehydrogenase mitochondrial"/>
    <property type="match status" value="1"/>
</dbReference>
<comment type="subcellular location">
    <subcellularLocation>
        <location evidence="2">Mitochondrion</location>
    </subcellularLocation>
</comment>
<dbReference type="FunCoup" id="A0A7M7P7B7">
    <property type="interactions" value="276"/>
</dbReference>
<dbReference type="InterPro" id="IPR016164">
    <property type="entry name" value="FAD-linked_Oxase-like_C"/>
</dbReference>
<evidence type="ECO:0000259" key="16">
    <source>
        <dbReference type="PROSITE" id="PS51387"/>
    </source>
</evidence>
<evidence type="ECO:0000256" key="7">
    <source>
        <dbReference type="ARBA" id="ARBA00022990"/>
    </source>
</evidence>
<evidence type="ECO:0000313" key="18">
    <source>
        <dbReference type="Proteomes" id="UP000007110"/>
    </source>
</evidence>
<keyword evidence="4" id="KW-0285">Flavoprotein</keyword>
<dbReference type="EnsemblMetazoa" id="XM_030991568">
    <property type="protein sequence ID" value="XP_030847428"/>
    <property type="gene ID" value="LOC591812"/>
</dbReference>
<reference evidence="17" key="2">
    <citation type="submission" date="2021-01" db="UniProtKB">
        <authorList>
            <consortium name="EnsemblMetazoa"/>
        </authorList>
    </citation>
    <scope>IDENTIFICATION</scope>
</reference>
<protein>
    <recommendedName>
        <fullName evidence="14">Probable D-lactate dehydrogenase, mitochondrial</fullName>
        <ecNumber evidence="10">1.1.2.4</ecNumber>
    </recommendedName>
</protein>
<dbReference type="OMA" id="GQGFEWA"/>
<evidence type="ECO:0000256" key="9">
    <source>
        <dbReference type="ARBA" id="ARBA00023128"/>
    </source>
</evidence>
<dbReference type="PROSITE" id="PS51387">
    <property type="entry name" value="FAD_PCMH"/>
    <property type="match status" value="1"/>
</dbReference>
<comment type="similarity">
    <text evidence="3">Belongs to the FAD-binding oxidoreductase/transferase type 4 family.</text>
</comment>
<dbReference type="SUPFAM" id="SSF55103">
    <property type="entry name" value="FAD-linked oxidases, C-terminal domain"/>
    <property type="match status" value="1"/>
</dbReference>
<dbReference type="OrthoDB" id="5332616at2759"/>
<organism evidence="17 18">
    <name type="scientific">Strongylocentrotus purpuratus</name>
    <name type="common">Purple sea urchin</name>
    <dbReference type="NCBI Taxonomy" id="7668"/>
    <lineage>
        <taxon>Eukaryota</taxon>
        <taxon>Metazoa</taxon>
        <taxon>Echinodermata</taxon>
        <taxon>Eleutherozoa</taxon>
        <taxon>Echinozoa</taxon>
        <taxon>Echinoidea</taxon>
        <taxon>Euechinoidea</taxon>
        <taxon>Echinacea</taxon>
        <taxon>Camarodonta</taxon>
        <taxon>Echinidea</taxon>
        <taxon>Strongylocentrotidae</taxon>
        <taxon>Strongylocentrotus</taxon>
    </lineage>
</organism>